<proteinExistence type="predicted"/>
<dbReference type="InterPro" id="IPR045601">
    <property type="entry name" value="DUF6455"/>
</dbReference>
<reference evidence="2 3" key="1">
    <citation type="submission" date="2016-10" db="EMBL/GenBank/DDBJ databases">
        <authorList>
            <person name="de Groot N.N."/>
        </authorList>
    </citation>
    <scope>NUCLEOTIDE SEQUENCE [LARGE SCALE GENOMIC DNA]</scope>
    <source>
        <strain evidence="2 3">DSM 15283</strain>
    </source>
</reference>
<name>A0A1I4R2Q7_9RHOB</name>
<evidence type="ECO:0000313" key="2">
    <source>
        <dbReference type="EMBL" id="SFM46592.1"/>
    </source>
</evidence>
<organism evidence="2 3">
    <name type="scientific">Shimia aestuarii</name>
    <dbReference type="NCBI Taxonomy" id="254406"/>
    <lineage>
        <taxon>Bacteria</taxon>
        <taxon>Pseudomonadati</taxon>
        <taxon>Pseudomonadota</taxon>
        <taxon>Alphaproteobacteria</taxon>
        <taxon>Rhodobacterales</taxon>
        <taxon>Roseobacteraceae</taxon>
    </lineage>
</organism>
<accession>A0A1I4R2Q7</accession>
<keyword evidence="3" id="KW-1185">Reference proteome</keyword>
<dbReference type="EMBL" id="FOTQ01000007">
    <property type="protein sequence ID" value="SFM46592.1"/>
    <property type="molecule type" value="Genomic_DNA"/>
</dbReference>
<dbReference type="AlphaFoldDB" id="A0A1I4R2Q7"/>
<dbReference type="Proteomes" id="UP000199144">
    <property type="component" value="Unassembled WGS sequence"/>
</dbReference>
<dbReference type="OrthoDB" id="7961152at2"/>
<dbReference type="Pfam" id="PF20056">
    <property type="entry name" value="DUF6455"/>
    <property type="match status" value="1"/>
</dbReference>
<feature type="domain" description="DUF6455" evidence="1">
    <location>
        <begin position="1"/>
        <end position="87"/>
    </location>
</feature>
<evidence type="ECO:0000313" key="3">
    <source>
        <dbReference type="Proteomes" id="UP000199144"/>
    </source>
</evidence>
<sequence>MTDRTKTRRHAALLDGAARRAGVDLQEAAIAGALPFEGIGEAMQRCMACDDPDACARWQDSVCGVLPAGADGLPGFCRNRSLMAELGRQGG</sequence>
<evidence type="ECO:0000259" key="1">
    <source>
        <dbReference type="Pfam" id="PF20056"/>
    </source>
</evidence>
<gene>
    <name evidence="2" type="ORF">SAMN04488042_107236</name>
</gene>
<protein>
    <recommendedName>
        <fullName evidence="1">DUF6455 domain-containing protein</fullName>
    </recommendedName>
</protein>
<dbReference type="STRING" id="254406.SAMN04488042_107236"/>
<dbReference type="RefSeq" id="WP_093095079.1">
    <property type="nucleotide sequence ID" value="NZ_FOTQ01000007.1"/>
</dbReference>